<dbReference type="PANTHER" id="PTHR45738:SF3">
    <property type="entry name" value="OS03G0182400 PROTEIN"/>
    <property type="match status" value="1"/>
</dbReference>
<gene>
    <name evidence="3" type="ORF">ACH5RR_024295</name>
</gene>
<evidence type="ECO:0000313" key="4">
    <source>
        <dbReference type="Proteomes" id="UP001630127"/>
    </source>
</evidence>
<evidence type="ECO:0000256" key="1">
    <source>
        <dbReference type="ARBA" id="ARBA00022801"/>
    </source>
</evidence>
<sequence length="171" mass="19401">MESSNTFQEFLRTLQRHYSNAYMDGEKQDSINSQLGKPALWELDSDQHYNVGRLGSDLAGENSRLLMKRSLSDGNILCKSNSPIEDANTEQNQHSDQSLLDRTQSANEGLSGSTPEISTCESNISYSRQSNLENDGMYYHDRWDSFDCSNFIDADWISSSGNSIEEETYER</sequence>
<keyword evidence="1" id="KW-0378">Hydrolase</keyword>
<dbReference type="Proteomes" id="UP001630127">
    <property type="component" value="Unassembled WGS sequence"/>
</dbReference>
<dbReference type="GO" id="GO:0016787">
    <property type="term" value="F:hydrolase activity"/>
    <property type="evidence" value="ECO:0007669"/>
    <property type="project" value="UniProtKB-KW"/>
</dbReference>
<name>A0ABD2Z1A9_9GENT</name>
<evidence type="ECO:0000313" key="3">
    <source>
        <dbReference type="EMBL" id="KAL3511578.1"/>
    </source>
</evidence>
<dbReference type="PANTHER" id="PTHR45738">
    <property type="entry name" value="POLYPHOSPHOINOSITIDE PHOSPHATASE"/>
    <property type="match status" value="1"/>
</dbReference>
<feature type="region of interest" description="Disordered" evidence="2">
    <location>
        <begin position="81"/>
        <end position="100"/>
    </location>
</feature>
<dbReference type="AlphaFoldDB" id="A0ABD2Z1A9"/>
<dbReference type="InterPro" id="IPR043573">
    <property type="entry name" value="Fig4-like"/>
</dbReference>
<reference evidence="3 4" key="1">
    <citation type="submission" date="2024-11" db="EMBL/GenBank/DDBJ databases">
        <title>A near-complete genome assembly of Cinchona calisaya.</title>
        <authorList>
            <person name="Lian D.C."/>
            <person name="Zhao X.W."/>
            <person name="Wei L."/>
        </authorList>
    </citation>
    <scope>NUCLEOTIDE SEQUENCE [LARGE SCALE GENOMIC DNA]</scope>
    <source>
        <tissue evidence="3">Nenye</tissue>
    </source>
</reference>
<accession>A0ABD2Z1A9</accession>
<keyword evidence="4" id="KW-1185">Reference proteome</keyword>
<evidence type="ECO:0000256" key="2">
    <source>
        <dbReference type="SAM" id="MobiDB-lite"/>
    </source>
</evidence>
<organism evidence="3 4">
    <name type="scientific">Cinchona calisaya</name>
    <dbReference type="NCBI Taxonomy" id="153742"/>
    <lineage>
        <taxon>Eukaryota</taxon>
        <taxon>Viridiplantae</taxon>
        <taxon>Streptophyta</taxon>
        <taxon>Embryophyta</taxon>
        <taxon>Tracheophyta</taxon>
        <taxon>Spermatophyta</taxon>
        <taxon>Magnoliopsida</taxon>
        <taxon>eudicotyledons</taxon>
        <taxon>Gunneridae</taxon>
        <taxon>Pentapetalae</taxon>
        <taxon>asterids</taxon>
        <taxon>lamiids</taxon>
        <taxon>Gentianales</taxon>
        <taxon>Rubiaceae</taxon>
        <taxon>Cinchonoideae</taxon>
        <taxon>Cinchoneae</taxon>
        <taxon>Cinchona</taxon>
    </lineage>
</organism>
<dbReference type="EMBL" id="JBJUIK010000011">
    <property type="protein sequence ID" value="KAL3511578.1"/>
    <property type="molecule type" value="Genomic_DNA"/>
</dbReference>
<proteinExistence type="predicted"/>
<comment type="caution">
    <text evidence="3">The sequence shown here is derived from an EMBL/GenBank/DDBJ whole genome shotgun (WGS) entry which is preliminary data.</text>
</comment>
<protein>
    <submittedName>
        <fullName evidence="3">Uncharacterized protein</fullName>
    </submittedName>
</protein>